<sequence>MNRIIAGFLIHIEWGYTCYGGSRVASTNGDVIVSCENGFEKLNGENVLELVGGDETGQGNLADQVLEDLEVYWEDINDRLMISRMVSDSVVKGMVSAVGQEAVEKIATKELEVVHLKQRLQSCEVGTGNYEAVRLLVVPKAREVGNCERFSGCAEACEKHDKMREDLHYLRDVAREQFKKAKKEIDCARGFNFMVVGYDSDMVALGGQEKQAESWLHVGKMLECLETTLGTVCTKADDILLSSKITLCEELQERDLSRELEDIIIKSVLRSLREEFEEKLWDQNTQFCGIHNVNWLEKLNNISSLRTQLDSIVKSLSISETGLVCLRSHDLEHLHHKAFTNHVTPTSLSEENKTLDESNTHVPESYDFQQLKHMSKEDLVNYFNIVITKMRRDHESAMHQTTEKYFCLKREYLKERGSPVTHRKDEEFDVLRKKIPEVIFKLEDFLLENERLPTLTNNIASMGRMKDRLESLLSENRQLRDCLTDKKNEVKVLEAQVSAAVRKMLQQSLAEENMLNIVSDLKSTVEDSYIEASLSEEVYRCALRELIGKLRCNCEDSNMQLLMMQEIYDTILRTAAIPAETTSGYEIENSEIESLMTQGLSGMIFKEAIKDAGEKLSDLHREVQIEKEFRIYFETKALEKENDLRQEVEEKERLKQEILVLETALAQKEKVANNLSLSFSKEREQFELASREVTNLREHASQQQTLAAVSNRELELLRAHLLEAQEQIEMDKMEMGKLNQELDQTKEVLTEARKERNMAVALAQETHDKLLYNETREEKLREEMEMAINNIHGLTNLFNDFEYRISGAIKKNNLRLEDATSHLKTFTNTANALKRTGLIYKKRMEGKRADLRMAEAEVDLLGDEVDTLLRLLEKIYIALDHYSPILKHYPGIIEILKLVRRELSGESTKLSRSMPWKG</sequence>
<evidence type="ECO:0000256" key="1">
    <source>
        <dbReference type="SAM" id="Coils"/>
    </source>
</evidence>
<dbReference type="PANTHER" id="PTHR33883:SF10">
    <property type="entry name" value="WPP DOMAIN-ASSOCIATED PROTEIN"/>
    <property type="match status" value="1"/>
</dbReference>
<keyword evidence="3" id="KW-1185">Reference proteome</keyword>
<dbReference type="InterPro" id="IPR037490">
    <property type="entry name" value="WAP"/>
</dbReference>
<feature type="coiled-coil region" evidence="1">
    <location>
        <begin position="634"/>
        <end position="671"/>
    </location>
</feature>
<evidence type="ECO:0000313" key="2">
    <source>
        <dbReference type="EMBL" id="KAG8385203.1"/>
    </source>
</evidence>
<evidence type="ECO:0000313" key="3">
    <source>
        <dbReference type="Proteomes" id="UP000826271"/>
    </source>
</evidence>
<reference evidence="2" key="1">
    <citation type="submission" date="2019-10" db="EMBL/GenBank/DDBJ databases">
        <authorList>
            <person name="Zhang R."/>
            <person name="Pan Y."/>
            <person name="Wang J."/>
            <person name="Ma R."/>
            <person name="Yu S."/>
        </authorList>
    </citation>
    <scope>NUCLEOTIDE SEQUENCE</scope>
    <source>
        <strain evidence="2">LA-IB0</strain>
        <tissue evidence="2">Leaf</tissue>
    </source>
</reference>
<dbReference type="EMBL" id="WHWC01000003">
    <property type="protein sequence ID" value="KAG8385203.1"/>
    <property type="molecule type" value="Genomic_DNA"/>
</dbReference>
<protein>
    <recommendedName>
        <fullName evidence="4">WPP domain-associated protein</fullName>
    </recommendedName>
</protein>
<keyword evidence="1" id="KW-0175">Coiled coil</keyword>
<accession>A0AAV6XRY2</accession>
<feature type="coiled-coil region" evidence="1">
    <location>
        <begin position="469"/>
        <end position="503"/>
    </location>
</feature>
<dbReference type="AlphaFoldDB" id="A0AAV6XRY2"/>
<proteinExistence type="predicted"/>
<evidence type="ECO:0008006" key="4">
    <source>
        <dbReference type="Google" id="ProtNLM"/>
    </source>
</evidence>
<dbReference type="PANTHER" id="PTHR33883">
    <property type="entry name" value="WPP DOMAIN-ASSOCIATED PROTEIN"/>
    <property type="match status" value="1"/>
</dbReference>
<feature type="coiled-coil region" evidence="1">
    <location>
        <begin position="707"/>
        <end position="797"/>
    </location>
</feature>
<dbReference type="Proteomes" id="UP000826271">
    <property type="component" value="Unassembled WGS sequence"/>
</dbReference>
<gene>
    <name evidence="2" type="ORF">BUALT_Bualt03G0017400</name>
</gene>
<name>A0AAV6XRY2_9LAMI</name>
<comment type="caution">
    <text evidence="2">The sequence shown here is derived from an EMBL/GenBank/DDBJ whole genome shotgun (WGS) entry which is preliminary data.</text>
</comment>
<organism evidence="2 3">
    <name type="scientific">Buddleja alternifolia</name>
    <dbReference type="NCBI Taxonomy" id="168488"/>
    <lineage>
        <taxon>Eukaryota</taxon>
        <taxon>Viridiplantae</taxon>
        <taxon>Streptophyta</taxon>
        <taxon>Embryophyta</taxon>
        <taxon>Tracheophyta</taxon>
        <taxon>Spermatophyta</taxon>
        <taxon>Magnoliopsida</taxon>
        <taxon>eudicotyledons</taxon>
        <taxon>Gunneridae</taxon>
        <taxon>Pentapetalae</taxon>
        <taxon>asterids</taxon>
        <taxon>lamiids</taxon>
        <taxon>Lamiales</taxon>
        <taxon>Scrophulariaceae</taxon>
        <taxon>Buddlejeae</taxon>
        <taxon>Buddleja</taxon>
    </lineage>
</organism>